<accession>A0ABU5YZT5</accession>
<dbReference type="PANTHER" id="PTHR43658:SF8">
    <property type="entry name" value="17-BETA-HYDROXYSTEROID DEHYDROGENASE 14-RELATED"/>
    <property type="match status" value="1"/>
</dbReference>
<organism evidence="2 3">
    <name type="scientific">[Mycobacterium] vasticus</name>
    <dbReference type="NCBI Taxonomy" id="2875777"/>
    <lineage>
        <taxon>Bacteria</taxon>
        <taxon>Bacillati</taxon>
        <taxon>Actinomycetota</taxon>
        <taxon>Actinomycetes</taxon>
        <taxon>Mycobacteriales</taxon>
        <taxon>Mycobacteriaceae</taxon>
        <taxon>Mycolicibacter</taxon>
    </lineage>
</organism>
<dbReference type="PANTHER" id="PTHR43658">
    <property type="entry name" value="SHORT-CHAIN DEHYDROGENASE/REDUCTASE"/>
    <property type="match status" value="1"/>
</dbReference>
<dbReference type="RefSeq" id="WP_329779570.1">
    <property type="nucleotide sequence ID" value="NZ_JAYJJQ010000016.1"/>
</dbReference>
<name>A0ABU5YZT5_9MYCO</name>
<evidence type="ECO:0000256" key="1">
    <source>
        <dbReference type="ARBA" id="ARBA00023002"/>
    </source>
</evidence>
<evidence type="ECO:0000313" key="3">
    <source>
        <dbReference type="Proteomes" id="UP001299283"/>
    </source>
</evidence>
<dbReference type="Gene3D" id="3.40.50.720">
    <property type="entry name" value="NAD(P)-binding Rossmann-like Domain"/>
    <property type="match status" value="1"/>
</dbReference>
<dbReference type="Proteomes" id="UP001299283">
    <property type="component" value="Unassembled WGS sequence"/>
</dbReference>
<keyword evidence="3" id="KW-1185">Reference proteome</keyword>
<dbReference type="InterPro" id="IPR036291">
    <property type="entry name" value="NAD(P)-bd_dom_sf"/>
</dbReference>
<gene>
    <name evidence="2" type="ORF">K5L39_15815</name>
</gene>
<dbReference type="PRINTS" id="PR00081">
    <property type="entry name" value="GDHRDH"/>
</dbReference>
<reference evidence="2 3" key="1">
    <citation type="submission" date="2023-12" db="EMBL/GenBank/DDBJ databases">
        <title>Description of new species of Mycobacterium terrae complex isolated from sewage at the Sao Paulo Zoological Park Foundation in Brazil.</title>
        <authorList>
            <person name="Romagnoli C.L."/>
            <person name="Conceicao E.C."/>
            <person name="Machado E."/>
            <person name="Barreto L.B.P.F."/>
            <person name="Sharma A."/>
            <person name="Silva N.M."/>
            <person name="Marques L.E."/>
            <person name="Juliana M.A."/>
            <person name="Lourenco M.C.S."/>
            <person name="Digiampietri L.A."/>
            <person name="Suffys P.N."/>
            <person name="Viana-Niero C."/>
        </authorList>
    </citation>
    <scope>NUCLEOTIDE SEQUENCE [LARGE SCALE GENOMIC DNA]</scope>
    <source>
        <strain evidence="2 3">MYC017</strain>
    </source>
</reference>
<comment type="caution">
    <text evidence="2">The sequence shown here is derived from an EMBL/GenBank/DDBJ whole genome shotgun (WGS) entry which is preliminary data.</text>
</comment>
<dbReference type="InterPro" id="IPR002347">
    <property type="entry name" value="SDR_fam"/>
</dbReference>
<dbReference type="EMBL" id="JAYJJQ010000016">
    <property type="protein sequence ID" value="MEB3070652.1"/>
    <property type="molecule type" value="Genomic_DNA"/>
</dbReference>
<proteinExistence type="predicted"/>
<dbReference type="SUPFAM" id="SSF51735">
    <property type="entry name" value="NAD(P)-binding Rossmann-fold domains"/>
    <property type="match status" value="1"/>
</dbReference>
<evidence type="ECO:0000313" key="2">
    <source>
        <dbReference type="EMBL" id="MEB3070652.1"/>
    </source>
</evidence>
<dbReference type="Pfam" id="PF13561">
    <property type="entry name" value="adh_short_C2"/>
    <property type="match status" value="1"/>
</dbReference>
<sequence>MTTTAFDGAAAIVTGGAGGLGAATVRRLHREGLGVVIADLAEDQGKALAAELGPRAQYVRTDVTDEDSVTSALDTAGSLGVLRYAVVAHGGFGVAQRVVQRDGSPADFTAFTKTIDLYLNGTFNVLRLAAARIATAQPLDGGERGALVLTASIAGYEGQIGQAAYSAAKAGVIGLTLVSARDLSSVGVRVNTIAPGTMKTPIMESVGEEAIAQFAASVPFPKRLGAPDEFADAATFLLSNGYVNGEVLRLDGAQRFQPK</sequence>
<protein>
    <submittedName>
        <fullName evidence="2">SDR family oxidoreductase</fullName>
    </submittedName>
</protein>
<keyword evidence="1" id="KW-0560">Oxidoreductase</keyword>